<organism evidence="1 2">
    <name type="scientific">Paeniglutamicibacter kerguelensis</name>
    <dbReference type="NCBI Taxonomy" id="254788"/>
    <lineage>
        <taxon>Bacteria</taxon>
        <taxon>Bacillati</taxon>
        <taxon>Actinomycetota</taxon>
        <taxon>Actinomycetes</taxon>
        <taxon>Micrococcales</taxon>
        <taxon>Micrococcaceae</taxon>
        <taxon>Paeniglutamicibacter</taxon>
    </lineage>
</organism>
<accession>A0ABS4XHR2</accession>
<gene>
    <name evidence="1" type="ORF">JOF47_003481</name>
</gene>
<name>A0ABS4XHR2_9MICC</name>
<evidence type="ECO:0008006" key="3">
    <source>
        <dbReference type="Google" id="ProtNLM"/>
    </source>
</evidence>
<keyword evidence="2" id="KW-1185">Reference proteome</keyword>
<dbReference type="EMBL" id="JAGIOF010000001">
    <property type="protein sequence ID" value="MBP2387970.1"/>
    <property type="molecule type" value="Genomic_DNA"/>
</dbReference>
<evidence type="ECO:0000313" key="2">
    <source>
        <dbReference type="Proteomes" id="UP001296993"/>
    </source>
</evidence>
<dbReference type="InterPro" id="IPR025332">
    <property type="entry name" value="DUF4238"/>
</dbReference>
<comment type="caution">
    <text evidence="1">The sequence shown here is derived from an EMBL/GenBank/DDBJ whole genome shotgun (WGS) entry which is preliminary data.</text>
</comment>
<protein>
    <recommendedName>
        <fullName evidence="3">DUF4238 domain-containing protein</fullName>
    </recommendedName>
</protein>
<proteinExistence type="predicted"/>
<evidence type="ECO:0000313" key="1">
    <source>
        <dbReference type="EMBL" id="MBP2387970.1"/>
    </source>
</evidence>
<dbReference type="Pfam" id="PF14022">
    <property type="entry name" value="DUF4238"/>
    <property type="match status" value="1"/>
</dbReference>
<sequence length="238" mass="26330">MAVKDAHMVSKSYIRAWANAKNVLEVLDKQDGRGYRRSYNSATVVSYVYDPNILTHDLEQAYAEVESNGIPVINKLRDGHSDLSDAERKALVAFLDMHLDRGRYANQAKTLAPAILVKTDGSHENANLNLGDLILLSQYLPEVRRLSKLGIEEWPWEIWPANGLVTGDGAVLLWCEPGGEEVCTISFPLSPTKLLVIGQDLADGIWLNSKVVENSKRWIVGELGSLNLNFATAEGTQN</sequence>
<reference evidence="1 2" key="1">
    <citation type="submission" date="2021-03" db="EMBL/GenBank/DDBJ databases">
        <title>Sequencing the genomes of 1000 actinobacteria strains.</title>
        <authorList>
            <person name="Klenk H.-P."/>
        </authorList>
    </citation>
    <scope>NUCLEOTIDE SEQUENCE [LARGE SCALE GENOMIC DNA]</scope>
    <source>
        <strain evidence="1 2">DSM 15797</strain>
    </source>
</reference>
<dbReference type="Proteomes" id="UP001296993">
    <property type="component" value="Unassembled WGS sequence"/>
</dbReference>
<dbReference type="RefSeq" id="WP_210000650.1">
    <property type="nucleotide sequence ID" value="NZ_BAAAJY010000001.1"/>
</dbReference>